<evidence type="ECO:0000256" key="3">
    <source>
        <dbReference type="ARBA" id="ARBA00022475"/>
    </source>
</evidence>
<gene>
    <name evidence="8" type="primary">menA</name>
    <name evidence="10" type="ORF">EV690_3225</name>
</gene>
<dbReference type="InterPro" id="IPR004657">
    <property type="entry name" value="MenA"/>
</dbReference>
<dbReference type="PANTHER" id="PTHR13929:SF0">
    <property type="entry name" value="UBIA PRENYLTRANSFERASE DOMAIN-CONTAINING PROTEIN 1"/>
    <property type="match status" value="1"/>
</dbReference>
<dbReference type="Proteomes" id="UP000295565">
    <property type="component" value="Unassembled WGS sequence"/>
</dbReference>
<feature type="transmembrane region" description="Helical" evidence="8">
    <location>
        <begin position="92"/>
        <end position="110"/>
    </location>
</feature>
<evidence type="ECO:0000256" key="9">
    <source>
        <dbReference type="NCBIfam" id="TIGR00751"/>
    </source>
</evidence>
<name>A0A4R1J864_9GAMM</name>
<keyword evidence="7 8" id="KW-0472">Membrane</keyword>
<evidence type="ECO:0000256" key="5">
    <source>
        <dbReference type="ARBA" id="ARBA00022692"/>
    </source>
</evidence>
<dbReference type="OrthoDB" id="9767568at2"/>
<organism evidence="10 11">
    <name type="scientific">Celerinatantimonas diazotrophica</name>
    <dbReference type="NCBI Taxonomy" id="412034"/>
    <lineage>
        <taxon>Bacteria</taxon>
        <taxon>Pseudomonadati</taxon>
        <taxon>Pseudomonadota</taxon>
        <taxon>Gammaproteobacteria</taxon>
        <taxon>Celerinatantimonadaceae</taxon>
        <taxon>Celerinatantimonas</taxon>
    </lineage>
</organism>
<dbReference type="CDD" id="cd13962">
    <property type="entry name" value="PT_UbiA_UBIAD1"/>
    <property type="match status" value="1"/>
</dbReference>
<dbReference type="InterPro" id="IPR000537">
    <property type="entry name" value="UbiA_prenyltransferase"/>
</dbReference>
<dbReference type="Pfam" id="PF01040">
    <property type="entry name" value="UbiA"/>
    <property type="match status" value="1"/>
</dbReference>
<feature type="transmembrane region" description="Helical" evidence="8">
    <location>
        <begin position="175"/>
        <end position="194"/>
    </location>
</feature>
<dbReference type="PIRSF" id="PIRSF005355">
    <property type="entry name" value="UBIAD1"/>
    <property type="match status" value="1"/>
</dbReference>
<dbReference type="UniPathway" id="UPA00079">
    <property type="reaction ID" value="UER00168"/>
</dbReference>
<keyword evidence="3 8" id="KW-1003">Cell membrane</keyword>
<comment type="pathway">
    <text evidence="8">Quinol/quinone metabolism; menaquinone biosynthesis; menaquinol from 1,4-dihydroxy-2-naphthoate: step 1/2.</text>
</comment>
<dbReference type="GO" id="GO:0009234">
    <property type="term" value="P:menaquinone biosynthetic process"/>
    <property type="evidence" value="ECO:0007669"/>
    <property type="project" value="UniProtKB-UniRule"/>
</dbReference>
<dbReference type="InterPro" id="IPR044878">
    <property type="entry name" value="UbiA_sf"/>
</dbReference>
<comment type="subcellular location">
    <subcellularLocation>
        <location evidence="8">Cell membrane</location>
        <topology evidence="8">Multi-pass membrane protein</topology>
    </subcellularLocation>
    <subcellularLocation>
        <location evidence="1">Membrane</location>
        <topology evidence="1">Multi-pass membrane protein</topology>
    </subcellularLocation>
</comment>
<protein>
    <recommendedName>
        <fullName evidence="8 9">1,4-dihydroxy-2-naphthoate octaprenyltransferase</fullName>
        <shortName evidence="8">DHNA-octaprenyltransferase</shortName>
        <ecNumber evidence="8 9">2.5.1.74</ecNumber>
    </recommendedName>
</protein>
<dbReference type="NCBIfam" id="NF004750">
    <property type="entry name" value="PRK06080.1-2"/>
    <property type="match status" value="1"/>
</dbReference>
<evidence type="ECO:0000256" key="2">
    <source>
        <dbReference type="ARBA" id="ARBA00022428"/>
    </source>
</evidence>
<evidence type="ECO:0000256" key="4">
    <source>
        <dbReference type="ARBA" id="ARBA00022679"/>
    </source>
</evidence>
<comment type="catalytic activity">
    <reaction evidence="8">
        <text>an all-trans-polyprenyl diphosphate + 1,4-dihydroxy-2-naphthoate + H(+) = a 2-demethylmenaquinol + CO2 + diphosphate</text>
        <dbReference type="Rhea" id="RHEA:26478"/>
        <dbReference type="Rhea" id="RHEA-COMP:9563"/>
        <dbReference type="Rhea" id="RHEA-COMP:9564"/>
        <dbReference type="ChEBI" id="CHEBI:11173"/>
        <dbReference type="ChEBI" id="CHEBI:15378"/>
        <dbReference type="ChEBI" id="CHEBI:16526"/>
        <dbReference type="ChEBI" id="CHEBI:33019"/>
        <dbReference type="ChEBI" id="CHEBI:55437"/>
        <dbReference type="ChEBI" id="CHEBI:58914"/>
        <dbReference type="EC" id="2.5.1.74"/>
    </reaction>
</comment>
<keyword evidence="2 8" id="KW-0474">Menaquinone biosynthesis</keyword>
<dbReference type="EMBL" id="SMGD01000017">
    <property type="protein sequence ID" value="TCK46640.1"/>
    <property type="molecule type" value="Genomic_DNA"/>
</dbReference>
<proteinExistence type="inferred from homology"/>
<dbReference type="NCBIfam" id="NF004751">
    <property type="entry name" value="PRK06080.1-3"/>
    <property type="match status" value="1"/>
</dbReference>
<sequence length="302" mass="31951">MVISTWIEAMRLRTLPLATASIILGSALAAYHHGFKTSVFILAMSTALLLQILSNFANDYGDAVHGTDNETRVGPARAIQSGALSAASVKKAVIICAILAMVSGLALLTVSLGENWRAWACFIGLGVAAVIAAITYTMGKMPYGYRGFGDVSVFLFFGLLGVAGSYYLHTGALERSVWLPAIASGLLSAAVLNINNIRDLEPDKAAGKNTLAVRLGAHLARIYHQLLVVGALVAFVIFVSEVHGYAGYLVLLAAIPLVKSGWTVYRSQDPKILDGLLKTTAKLSLLANVTLSVGLLISMHPL</sequence>
<evidence type="ECO:0000256" key="6">
    <source>
        <dbReference type="ARBA" id="ARBA00022989"/>
    </source>
</evidence>
<dbReference type="AlphaFoldDB" id="A0A4R1J864"/>
<keyword evidence="11" id="KW-1185">Reference proteome</keyword>
<feature type="transmembrane region" description="Helical" evidence="8">
    <location>
        <begin position="39"/>
        <end position="57"/>
    </location>
</feature>
<feature type="transmembrane region" description="Helical" evidence="8">
    <location>
        <begin position="245"/>
        <end position="262"/>
    </location>
</feature>
<evidence type="ECO:0000256" key="1">
    <source>
        <dbReference type="ARBA" id="ARBA00004141"/>
    </source>
</evidence>
<dbReference type="InterPro" id="IPR026046">
    <property type="entry name" value="UBIAD1"/>
</dbReference>
<evidence type="ECO:0000256" key="8">
    <source>
        <dbReference type="HAMAP-Rule" id="MF_01937"/>
    </source>
</evidence>
<dbReference type="GO" id="GO:0042371">
    <property type="term" value="P:vitamin K biosynthetic process"/>
    <property type="evidence" value="ECO:0007669"/>
    <property type="project" value="TreeGrafter"/>
</dbReference>
<evidence type="ECO:0000313" key="10">
    <source>
        <dbReference type="EMBL" id="TCK46640.1"/>
    </source>
</evidence>
<dbReference type="RefSeq" id="WP_131913975.1">
    <property type="nucleotide sequence ID" value="NZ_OU594967.1"/>
</dbReference>
<reference evidence="10 11" key="1">
    <citation type="submission" date="2019-03" db="EMBL/GenBank/DDBJ databases">
        <title>Genomic Encyclopedia of Type Strains, Phase IV (KMG-IV): sequencing the most valuable type-strain genomes for metagenomic binning, comparative biology and taxonomic classification.</title>
        <authorList>
            <person name="Goeker M."/>
        </authorList>
    </citation>
    <scope>NUCLEOTIDE SEQUENCE [LARGE SCALE GENOMIC DNA]</scope>
    <source>
        <strain evidence="10 11">DSM 18577</strain>
    </source>
</reference>
<keyword evidence="4 8" id="KW-0808">Transferase</keyword>
<keyword evidence="5 8" id="KW-0812">Transmembrane</keyword>
<comment type="similarity">
    <text evidence="8">Belongs to the MenA family. Type 1 subfamily.</text>
</comment>
<evidence type="ECO:0000256" key="7">
    <source>
        <dbReference type="ARBA" id="ARBA00023136"/>
    </source>
</evidence>
<evidence type="ECO:0000313" key="11">
    <source>
        <dbReference type="Proteomes" id="UP000295565"/>
    </source>
</evidence>
<comment type="caution">
    <text evidence="10">The sequence shown here is derived from an EMBL/GenBank/DDBJ whole genome shotgun (WGS) entry which is preliminary data.</text>
</comment>
<dbReference type="Gene3D" id="1.10.357.140">
    <property type="entry name" value="UbiA prenyltransferase"/>
    <property type="match status" value="1"/>
</dbReference>
<dbReference type="PANTHER" id="PTHR13929">
    <property type="entry name" value="1,4-DIHYDROXY-2-NAPHTHOATE OCTAPRENYLTRANSFERASE"/>
    <property type="match status" value="1"/>
</dbReference>
<feature type="transmembrane region" description="Helical" evidence="8">
    <location>
        <begin position="222"/>
        <end position="239"/>
    </location>
</feature>
<comment type="function">
    <text evidence="8">Conversion of 1,4-dihydroxy-2-naphthoate (DHNA) to demethylmenaquinone (DMK).</text>
</comment>
<dbReference type="GO" id="GO:0005886">
    <property type="term" value="C:plasma membrane"/>
    <property type="evidence" value="ECO:0007669"/>
    <property type="project" value="UniProtKB-SubCell"/>
</dbReference>
<accession>A0A4R1J864</accession>
<dbReference type="NCBIfam" id="TIGR00751">
    <property type="entry name" value="menA"/>
    <property type="match status" value="1"/>
</dbReference>
<dbReference type="EC" id="2.5.1.74" evidence="8 9"/>
<feature type="transmembrane region" description="Helical" evidence="8">
    <location>
        <begin position="148"/>
        <end position="169"/>
    </location>
</feature>
<dbReference type="GO" id="GO:0046428">
    <property type="term" value="F:1,4-dihydroxy-2-naphthoate polyprenyltransferase activity"/>
    <property type="evidence" value="ECO:0007669"/>
    <property type="project" value="UniProtKB-UniRule"/>
</dbReference>
<dbReference type="HAMAP" id="MF_01937">
    <property type="entry name" value="MenA_1"/>
    <property type="match status" value="1"/>
</dbReference>
<keyword evidence="6 8" id="KW-1133">Transmembrane helix</keyword>
<feature type="transmembrane region" description="Helical" evidence="8">
    <location>
        <begin position="116"/>
        <end position="136"/>
    </location>
</feature>